<gene>
    <name evidence="2" type="ORF">B2M23_20615</name>
</gene>
<dbReference type="Gene3D" id="3.20.20.210">
    <property type="match status" value="1"/>
</dbReference>
<evidence type="ECO:0000313" key="3">
    <source>
        <dbReference type="Proteomes" id="UP000192391"/>
    </source>
</evidence>
<dbReference type="GO" id="GO:0006779">
    <property type="term" value="P:porphyrin-containing compound biosynthetic process"/>
    <property type="evidence" value="ECO:0007669"/>
    <property type="project" value="InterPro"/>
</dbReference>
<dbReference type="KEGG" id="elim:B2M23_20615"/>
<dbReference type="EMBL" id="CP019962">
    <property type="protein sequence ID" value="ARD67792.1"/>
    <property type="molecule type" value="Genomic_DNA"/>
</dbReference>
<reference evidence="3" key="1">
    <citation type="journal article" date="2017" name="Sci. Rep.">
        <title>Determination of the Genome and Primary Transcriptome of Syngas Fermenting Eubacterium limosum ATCC 8486.</title>
        <authorList>
            <person name="Song Y."/>
            <person name="Shin J."/>
            <person name="Jeong Y."/>
            <person name="Jin S."/>
            <person name="Lee J.K."/>
            <person name="Kim D.R."/>
            <person name="Kim S.C."/>
            <person name="Cho S."/>
            <person name="Cho B.K."/>
        </authorList>
    </citation>
    <scope>NUCLEOTIDE SEQUENCE [LARGE SCALE GENOMIC DNA]</scope>
    <source>
        <strain evidence="3">ATCC 8486</strain>
    </source>
</reference>
<accession>A0AAC9QY00</accession>
<sequence length="387" mass="44352">MNTNEILAYRKKLFSDVTNHEVPDRVPLCPFVETWAFHYAGISIKDAFMKDNNLLFEGIKKFTDDVPVDAIGSISNTIPFKMGKHYGEGIYTVNDDGVQIKGSYGKLMEGEELSELAKGAKEFFANKLAPRKFPKLDQSLEKNVDLIKESIKDMNDWNAYNGEVIARIEKELGIPVIIKATNYMPIDVVLDYLRDFVGISADVRKRPDELYAASEVLLDFVMEMCLDSKLPVDEKWLFSPLHYPTYMRPKDFEKLYFPFLKKYIEEFSVKRGYTLHFFMENDWMPYLDILQDLPANAKVIGLFEAGNAKEIKEKLKGKMIYHGGLSASDLMYRTKEEVGDIVRKTFDELAPGGGFIYGTEFSMMNLNDGKPENFIEAMTVAKEYGKY</sequence>
<name>A0AAC9QY00_EUBLI</name>
<dbReference type="InterPro" id="IPR038071">
    <property type="entry name" value="UROD/MetE-like_sf"/>
</dbReference>
<dbReference type="Pfam" id="PF01208">
    <property type="entry name" value="URO-D"/>
    <property type="match status" value="1"/>
</dbReference>
<evidence type="ECO:0000313" key="2">
    <source>
        <dbReference type="EMBL" id="ARD67792.1"/>
    </source>
</evidence>
<protein>
    <recommendedName>
        <fullName evidence="1">Uroporphyrinogen decarboxylase (URO-D) domain-containing protein</fullName>
    </recommendedName>
</protein>
<feature type="domain" description="Uroporphyrinogen decarboxylase (URO-D)" evidence="1">
    <location>
        <begin position="132"/>
        <end position="364"/>
    </location>
</feature>
<proteinExistence type="predicted"/>
<evidence type="ECO:0000259" key="1">
    <source>
        <dbReference type="Pfam" id="PF01208"/>
    </source>
</evidence>
<dbReference type="AlphaFoldDB" id="A0AAC9QY00"/>
<dbReference type="RefSeq" id="WP_038351212.1">
    <property type="nucleotide sequence ID" value="NZ_CP019962.1"/>
</dbReference>
<dbReference type="GO" id="GO:0004853">
    <property type="term" value="F:uroporphyrinogen decarboxylase activity"/>
    <property type="evidence" value="ECO:0007669"/>
    <property type="project" value="InterPro"/>
</dbReference>
<dbReference type="Proteomes" id="UP000192391">
    <property type="component" value="Chromosome"/>
</dbReference>
<dbReference type="InterPro" id="IPR000257">
    <property type="entry name" value="Uroporphyrinogen_deCOase"/>
</dbReference>
<organism evidence="2 3">
    <name type="scientific">Eubacterium limosum</name>
    <dbReference type="NCBI Taxonomy" id="1736"/>
    <lineage>
        <taxon>Bacteria</taxon>
        <taxon>Bacillati</taxon>
        <taxon>Bacillota</taxon>
        <taxon>Clostridia</taxon>
        <taxon>Eubacteriales</taxon>
        <taxon>Eubacteriaceae</taxon>
        <taxon>Eubacterium</taxon>
    </lineage>
</organism>
<dbReference type="SUPFAM" id="SSF51726">
    <property type="entry name" value="UROD/MetE-like"/>
    <property type="match status" value="1"/>
</dbReference>